<dbReference type="GeneID" id="24436902"/>
<dbReference type="EMBL" id="GG662720">
    <property type="protein sequence ID" value="EWS74862.1"/>
    <property type="molecule type" value="Genomic_DNA"/>
</dbReference>
<comment type="subcellular location">
    <subcellularLocation>
        <location evidence="1">Membrane</location>
        <topology evidence="1">Multi-pass membrane protein</topology>
    </subcellularLocation>
</comment>
<dbReference type="InterPro" id="IPR027417">
    <property type="entry name" value="P-loop_NTPase"/>
</dbReference>
<feature type="transmembrane region" description="Helical" evidence="8">
    <location>
        <begin position="336"/>
        <end position="357"/>
    </location>
</feature>
<keyword evidence="7 8" id="KW-0472">Membrane</keyword>
<evidence type="ECO:0000313" key="10">
    <source>
        <dbReference type="EMBL" id="EWS74862.1"/>
    </source>
</evidence>
<name>W7XBZ7_TETTS</name>
<dbReference type="Proteomes" id="UP000009168">
    <property type="component" value="Unassembled WGS sequence"/>
</dbReference>
<keyword evidence="2" id="KW-0813">Transport</keyword>
<evidence type="ECO:0000256" key="1">
    <source>
        <dbReference type="ARBA" id="ARBA00004141"/>
    </source>
</evidence>
<dbReference type="SUPFAM" id="SSF52540">
    <property type="entry name" value="P-loop containing nucleoside triphosphate hydrolases"/>
    <property type="match status" value="1"/>
</dbReference>
<evidence type="ECO:0000256" key="2">
    <source>
        <dbReference type="ARBA" id="ARBA00022448"/>
    </source>
</evidence>
<evidence type="ECO:0000256" key="8">
    <source>
        <dbReference type="SAM" id="Phobius"/>
    </source>
</evidence>
<evidence type="ECO:0000256" key="5">
    <source>
        <dbReference type="ARBA" id="ARBA00022840"/>
    </source>
</evidence>
<sequence>MLDQNQNIQLIDITFQNLTVNVQTKNGQKQLLKNISGICKNSEITAILGSSGAGKTTLLNALCKRIQNTQTTQVSGSIQANQEHITFEAFSNYGSYIMQDDILLETMTVKECLNFAANLKLQGSQQEKSQIVQETLKYLKLERCQNTLIGGQFVKGISGGERKRTSIGFELVTNPTVLILDEPTSGLDSFTAYLLISLLKRYAQNKRKTVIFTIHTPSSDIWSIFDRIMLLVDGRFIYQGASNEKIISHFNSFGFVCPKLQNPADYFLSIMNASENNLKNFPKYFEGYEKLNDIVQNEIEQKQIQMILSSKYQTPIYYQIIQIAKRSWKNVKRNPILFKIRIIQAIFMAIFLGLVYVKIEDGSNQPSSIRDMNNRSGLLYFTCVNQLMMALNPCLLTFPSMSTIFLREQNSKLYSVLSYFIGRLLIEIIPQIIAPIIFGIIQFYMIGLNDHTSENVIFYLFSLVLCSLLGFGLGQIGGTLFNQSKTAIAINPLILYPNMLFGGFLKYSNDLSPWISWISYLFPTKYTFNAMAMNEYEFTYFTPNPTQFLGLEFTKCFLKLFK</sequence>
<dbReference type="InterPro" id="IPR003593">
    <property type="entry name" value="AAA+_ATPase"/>
</dbReference>
<evidence type="ECO:0000256" key="6">
    <source>
        <dbReference type="ARBA" id="ARBA00022989"/>
    </source>
</evidence>
<feature type="transmembrane region" description="Helical" evidence="8">
    <location>
        <begin position="456"/>
        <end position="474"/>
    </location>
</feature>
<keyword evidence="5" id="KW-0067">ATP-binding</keyword>
<dbReference type="GO" id="GO:0140359">
    <property type="term" value="F:ABC-type transporter activity"/>
    <property type="evidence" value="ECO:0007669"/>
    <property type="project" value="InterPro"/>
</dbReference>
<proteinExistence type="predicted"/>
<accession>W7XBZ7</accession>
<dbReference type="GO" id="GO:0005524">
    <property type="term" value="F:ATP binding"/>
    <property type="evidence" value="ECO:0007669"/>
    <property type="project" value="UniProtKB-KW"/>
</dbReference>
<keyword evidence="4" id="KW-0547">Nucleotide-binding</keyword>
<evidence type="ECO:0000256" key="3">
    <source>
        <dbReference type="ARBA" id="ARBA00022692"/>
    </source>
</evidence>
<dbReference type="GO" id="GO:0016887">
    <property type="term" value="F:ATP hydrolysis activity"/>
    <property type="evidence" value="ECO:0007669"/>
    <property type="project" value="InterPro"/>
</dbReference>
<evidence type="ECO:0000259" key="9">
    <source>
        <dbReference type="PROSITE" id="PS50893"/>
    </source>
</evidence>
<dbReference type="PANTHER" id="PTHR48041:SF139">
    <property type="entry name" value="PROTEIN SCARLET"/>
    <property type="match status" value="1"/>
</dbReference>
<evidence type="ECO:0000256" key="7">
    <source>
        <dbReference type="ARBA" id="ARBA00023136"/>
    </source>
</evidence>
<dbReference type="AlphaFoldDB" id="W7XBZ7"/>
<dbReference type="InterPro" id="IPR050352">
    <property type="entry name" value="ABCG_transporters"/>
</dbReference>
<dbReference type="Pfam" id="PF01061">
    <property type="entry name" value="ABC2_membrane"/>
    <property type="match status" value="1"/>
</dbReference>
<dbReference type="SMART" id="SM00382">
    <property type="entry name" value="AAA"/>
    <property type="match status" value="1"/>
</dbReference>
<dbReference type="Gene3D" id="3.40.50.300">
    <property type="entry name" value="P-loop containing nucleotide triphosphate hydrolases"/>
    <property type="match status" value="1"/>
</dbReference>
<keyword evidence="3 8" id="KW-0812">Transmembrane</keyword>
<dbReference type="InterPro" id="IPR013525">
    <property type="entry name" value="ABC2_TM"/>
</dbReference>
<dbReference type="OrthoDB" id="66620at2759"/>
<reference evidence="11" key="1">
    <citation type="journal article" date="2006" name="PLoS Biol.">
        <title>Macronuclear genome sequence of the ciliate Tetrahymena thermophila, a model eukaryote.</title>
        <authorList>
            <person name="Eisen J.A."/>
            <person name="Coyne R.S."/>
            <person name="Wu M."/>
            <person name="Wu D."/>
            <person name="Thiagarajan M."/>
            <person name="Wortman J.R."/>
            <person name="Badger J.H."/>
            <person name="Ren Q."/>
            <person name="Amedeo P."/>
            <person name="Jones K.M."/>
            <person name="Tallon L.J."/>
            <person name="Delcher A.L."/>
            <person name="Salzberg S.L."/>
            <person name="Silva J.C."/>
            <person name="Haas B.J."/>
            <person name="Majoros W.H."/>
            <person name="Farzad M."/>
            <person name="Carlton J.M."/>
            <person name="Smith R.K. Jr."/>
            <person name="Garg J."/>
            <person name="Pearlman R.E."/>
            <person name="Karrer K.M."/>
            <person name="Sun L."/>
            <person name="Manning G."/>
            <person name="Elde N.C."/>
            <person name="Turkewitz A.P."/>
            <person name="Asai D.J."/>
            <person name="Wilkes D.E."/>
            <person name="Wang Y."/>
            <person name="Cai H."/>
            <person name="Collins K."/>
            <person name="Stewart B.A."/>
            <person name="Lee S.R."/>
            <person name="Wilamowska K."/>
            <person name="Weinberg Z."/>
            <person name="Ruzzo W.L."/>
            <person name="Wloga D."/>
            <person name="Gaertig J."/>
            <person name="Frankel J."/>
            <person name="Tsao C.-C."/>
            <person name="Gorovsky M.A."/>
            <person name="Keeling P.J."/>
            <person name="Waller R.F."/>
            <person name="Patron N.J."/>
            <person name="Cherry J.M."/>
            <person name="Stover N.A."/>
            <person name="Krieger C.J."/>
            <person name="del Toro C."/>
            <person name="Ryder H.F."/>
            <person name="Williamson S.C."/>
            <person name="Barbeau R.A."/>
            <person name="Hamilton E.P."/>
            <person name="Orias E."/>
        </authorList>
    </citation>
    <scope>NUCLEOTIDE SEQUENCE [LARGE SCALE GENOMIC DNA]</scope>
    <source>
        <strain evidence="11">SB210</strain>
    </source>
</reference>
<dbReference type="InterPro" id="IPR043926">
    <property type="entry name" value="ABCG_dom"/>
</dbReference>
<dbReference type="KEGG" id="tet:TTHERM_000033904"/>
<dbReference type="CDD" id="cd03213">
    <property type="entry name" value="ABCG_EPDR"/>
    <property type="match status" value="1"/>
</dbReference>
<protein>
    <submittedName>
        <fullName evidence="10">Transporter family ABC domain protein</fullName>
    </submittedName>
</protein>
<feature type="transmembrane region" description="Helical" evidence="8">
    <location>
        <begin position="420"/>
        <end position="444"/>
    </location>
</feature>
<dbReference type="PANTHER" id="PTHR48041">
    <property type="entry name" value="ABC TRANSPORTER G FAMILY MEMBER 28"/>
    <property type="match status" value="1"/>
</dbReference>
<dbReference type="InterPro" id="IPR003439">
    <property type="entry name" value="ABC_transporter-like_ATP-bd"/>
</dbReference>
<gene>
    <name evidence="10" type="ORF">TTHERM_000033904</name>
</gene>
<dbReference type="PROSITE" id="PS50893">
    <property type="entry name" value="ABC_TRANSPORTER_2"/>
    <property type="match status" value="1"/>
</dbReference>
<dbReference type="InParanoid" id="W7XBZ7"/>
<dbReference type="STRING" id="312017.W7XBZ7"/>
<keyword evidence="6 8" id="KW-1133">Transmembrane helix</keyword>
<dbReference type="Pfam" id="PF19055">
    <property type="entry name" value="ABC2_membrane_7"/>
    <property type="match status" value="1"/>
</dbReference>
<evidence type="ECO:0000256" key="4">
    <source>
        <dbReference type="ARBA" id="ARBA00022741"/>
    </source>
</evidence>
<dbReference type="GO" id="GO:0016020">
    <property type="term" value="C:membrane"/>
    <property type="evidence" value="ECO:0007669"/>
    <property type="project" value="UniProtKB-SubCell"/>
</dbReference>
<dbReference type="Pfam" id="PF00005">
    <property type="entry name" value="ABC_tran"/>
    <property type="match status" value="1"/>
</dbReference>
<dbReference type="FunCoup" id="W7XBZ7">
    <property type="interactions" value="11"/>
</dbReference>
<feature type="domain" description="ABC transporter" evidence="9">
    <location>
        <begin position="8"/>
        <end position="258"/>
    </location>
</feature>
<keyword evidence="11" id="KW-1185">Reference proteome</keyword>
<evidence type="ECO:0000313" key="11">
    <source>
        <dbReference type="Proteomes" id="UP000009168"/>
    </source>
</evidence>
<organism evidence="10 11">
    <name type="scientific">Tetrahymena thermophila (strain SB210)</name>
    <dbReference type="NCBI Taxonomy" id="312017"/>
    <lineage>
        <taxon>Eukaryota</taxon>
        <taxon>Sar</taxon>
        <taxon>Alveolata</taxon>
        <taxon>Ciliophora</taxon>
        <taxon>Intramacronucleata</taxon>
        <taxon>Oligohymenophorea</taxon>
        <taxon>Hymenostomatida</taxon>
        <taxon>Tetrahymenina</taxon>
        <taxon>Tetrahymenidae</taxon>
        <taxon>Tetrahymena</taxon>
    </lineage>
</organism>
<dbReference type="RefSeq" id="XP_012652575.1">
    <property type="nucleotide sequence ID" value="XM_012797121.1"/>
</dbReference>
<feature type="transmembrane region" description="Helical" evidence="8">
    <location>
        <begin position="377"/>
        <end position="399"/>
    </location>
</feature>